<evidence type="ECO:0000313" key="2">
    <source>
        <dbReference type="Proteomes" id="UP000684084"/>
    </source>
</evidence>
<name>A0A915ZNQ6_9GLOM</name>
<accession>A0A915ZNQ6</accession>
<dbReference type="AlphaFoldDB" id="A0A915ZNQ6"/>
<evidence type="ECO:0000313" key="1">
    <source>
        <dbReference type="EMBL" id="CAB5384892.1"/>
    </source>
</evidence>
<protein>
    <submittedName>
        <fullName evidence="1">Uncharacterized protein</fullName>
    </submittedName>
</protein>
<sequence>MQSPPFFSEKKALFVSLALLEIPYAIEKVYHSLERKWNYYLDMKIINVILNELDIYKNSCFAFLRLLYLRRGQLIRAYCRALDTVFAATFLGR</sequence>
<organism evidence="1 2">
    <name type="scientific">Rhizophagus irregularis</name>
    <dbReference type="NCBI Taxonomy" id="588596"/>
    <lineage>
        <taxon>Eukaryota</taxon>
        <taxon>Fungi</taxon>
        <taxon>Fungi incertae sedis</taxon>
        <taxon>Mucoromycota</taxon>
        <taxon>Glomeromycotina</taxon>
        <taxon>Glomeromycetes</taxon>
        <taxon>Glomerales</taxon>
        <taxon>Glomeraceae</taxon>
        <taxon>Rhizophagus</taxon>
    </lineage>
</organism>
<dbReference type="OrthoDB" id="10335164at2759"/>
<gene>
    <name evidence="1" type="ORF">CHRIB12_LOCUS19065</name>
</gene>
<proteinExistence type="predicted"/>
<reference evidence="1" key="1">
    <citation type="submission" date="2020-05" db="EMBL/GenBank/DDBJ databases">
        <authorList>
            <person name="Rincon C."/>
            <person name="Sanders R I."/>
            <person name="Robbins C."/>
            <person name="Chaturvedi A."/>
        </authorList>
    </citation>
    <scope>NUCLEOTIDE SEQUENCE</scope>
    <source>
        <strain evidence="1">CHB12</strain>
    </source>
</reference>
<dbReference type="EMBL" id="CAGKOT010000052">
    <property type="protein sequence ID" value="CAB5384892.1"/>
    <property type="molecule type" value="Genomic_DNA"/>
</dbReference>
<dbReference type="Proteomes" id="UP000684084">
    <property type="component" value="Unassembled WGS sequence"/>
</dbReference>
<comment type="caution">
    <text evidence="1">The sequence shown here is derived from an EMBL/GenBank/DDBJ whole genome shotgun (WGS) entry which is preliminary data.</text>
</comment>